<dbReference type="SMART" id="SM00487">
    <property type="entry name" value="DEXDc"/>
    <property type="match status" value="1"/>
</dbReference>
<evidence type="ECO:0000256" key="4">
    <source>
        <dbReference type="ARBA" id="ARBA00022741"/>
    </source>
</evidence>
<dbReference type="InterPro" id="IPR005259">
    <property type="entry name" value="PriA"/>
</dbReference>
<evidence type="ECO:0000256" key="8">
    <source>
        <dbReference type="ARBA" id="ARBA00022840"/>
    </source>
</evidence>
<evidence type="ECO:0000259" key="14">
    <source>
        <dbReference type="PROSITE" id="PS51194"/>
    </source>
</evidence>
<evidence type="ECO:0000313" key="16">
    <source>
        <dbReference type="Proteomes" id="UP000184035"/>
    </source>
</evidence>
<evidence type="ECO:0000256" key="9">
    <source>
        <dbReference type="ARBA" id="ARBA00023125"/>
    </source>
</evidence>
<feature type="non-terminal residue" evidence="15">
    <location>
        <position position="1"/>
    </location>
</feature>
<evidence type="ECO:0000256" key="5">
    <source>
        <dbReference type="ARBA" id="ARBA00022801"/>
    </source>
</evidence>
<dbReference type="GO" id="GO:0043138">
    <property type="term" value="F:3'-5' DNA helicase activity"/>
    <property type="evidence" value="ECO:0007669"/>
    <property type="project" value="UniProtKB-EC"/>
</dbReference>
<dbReference type="CDD" id="cd18804">
    <property type="entry name" value="SF2_C_priA"/>
    <property type="match status" value="1"/>
</dbReference>
<dbReference type="GO" id="GO:1990077">
    <property type="term" value="C:primosome complex"/>
    <property type="evidence" value="ECO:0007669"/>
    <property type="project" value="UniProtKB-KW"/>
</dbReference>
<dbReference type="SUPFAM" id="SSF52540">
    <property type="entry name" value="P-loop containing nucleoside triphosphate hydrolases"/>
    <property type="match status" value="1"/>
</dbReference>
<dbReference type="Gene3D" id="3.40.50.300">
    <property type="entry name" value="P-loop containing nucleotide triphosphate hydrolases"/>
    <property type="match status" value="2"/>
</dbReference>
<dbReference type="GO" id="GO:0006269">
    <property type="term" value="P:DNA replication, synthesis of primer"/>
    <property type="evidence" value="ECO:0007669"/>
    <property type="project" value="UniProtKB-KW"/>
</dbReference>
<keyword evidence="9" id="KW-0238">DNA-binding</keyword>
<dbReference type="Proteomes" id="UP000184035">
    <property type="component" value="Unassembled WGS sequence"/>
</dbReference>
<protein>
    <recommendedName>
        <fullName evidence="11">DNA 3'-5' helicase</fullName>
        <ecNumber evidence="11">5.6.2.4</ecNumber>
    </recommendedName>
</protein>
<keyword evidence="5" id="KW-0378">Hydrolase</keyword>
<sequence>DNFKEIIEIIKNNNGIYTRAELKNKFNISTYSLKKLIDNEFLEVKEVIVDRANYREYTYYSKKILNEEQKVAVDTILNSKEKIFLLKGVTGSGKTEVYMNLVEEMLRKDKSTLILVPEISLTPQMIERFKGRFGKDVSVFHSKLSDGERFDEWFRVKSGRAKLVVGVRSAIFLPFNNLGLIVVDEEHESTYKSEQNPKYQTKEIAEFKSKLYGCKVVLGSATPSIESYYKAKTGNISLIELKNRVDCGKLPKIHIVDMREELSLGNKSIFSEKLQNYIEERLKNKEQIILFLNRRGYSTFVSCRSCGYVFKCDHCDIAMTYHNNGFLVCHYCGKTLKEPKLCPKCGSKYVKFFGTGTEKVEVTLRKLFPKIKILRMDVDTTRKKDSYEKIYNSFKKGDGDILVGTQMIAKGLDFKNVTLVGIIAADISLNFPDYRSSEKTFQIVTQVSGRAGRGDKEGEAVVQTYSPNHYSLKYAISNDYEGFYEEEIKIRRLMGYPPFKKFLAINLSSENEKKLIDFSMKLGNKLKPYILNWNLEMLGPCPAIIQRINGMYRWQILIKGNFDYIIGNNIKEILYENTKEVYNEIRVSIDINPNSLT</sequence>
<evidence type="ECO:0000256" key="11">
    <source>
        <dbReference type="ARBA" id="ARBA00034808"/>
    </source>
</evidence>
<dbReference type="PROSITE" id="PS51194">
    <property type="entry name" value="HELICASE_CTER"/>
    <property type="match status" value="1"/>
</dbReference>
<organism evidence="15 16">
    <name type="scientific">Clostridium fallax</name>
    <dbReference type="NCBI Taxonomy" id="1533"/>
    <lineage>
        <taxon>Bacteria</taxon>
        <taxon>Bacillati</taxon>
        <taxon>Bacillota</taxon>
        <taxon>Clostridia</taxon>
        <taxon>Eubacteriales</taxon>
        <taxon>Clostridiaceae</taxon>
        <taxon>Clostridium</taxon>
    </lineage>
</organism>
<dbReference type="Pfam" id="PF18074">
    <property type="entry name" value="PriA_C"/>
    <property type="match status" value="1"/>
</dbReference>
<evidence type="ECO:0000256" key="6">
    <source>
        <dbReference type="ARBA" id="ARBA00022806"/>
    </source>
</evidence>
<dbReference type="AlphaFoldDB" id="A0A1M4UTW4"/>
<dbReference type="GO" id="GO:0005524">
    <property type="term" value="F:ATP binding"/>
    <property type="evidence" value="ECO:0007669"/>
    <property type="project" value="UniProtKB-KW"/>
</dbReference>
<keyword evidence="6 15" id="KW-0347">Helicase</keyword>
<proteinExistence type="inferred from homology"/>
<dbReference type="GO" id="GO:0006302">
    <property type="term" value="P:double-strand break repair"/>
    <property type="evidence" value="ECO:0007669"/>
    <property type="project" value="InterPro"/>
</dbReference>
<dbReference type="GO" id="GO:0003677">
    <property type="term" value="F:DNA binding"/>
    <property type="evidence" value="ECO:0007669"/>
    <property type="project" value="UniProtKB-KW"/>
</dbReference>
<evidence type="ECO:0000256" key="12">
    <source>
        <dbReference type="ARBA" id="ARBA00048988"/>
    </source>
</evidence>
<dbReference type="InterPro" id="IPR027417">
    <property type="entry name" value="P-loop_NTPase"/>
</dbReference>
<name>A0A1M4UTW4_9CLOT</name>
<dbReference type="NCBIfam" id="NF004066">
    <property type="entry name" value="PRK05580.1-3"/>
    <property type="match status" value="1"/>
</dbReference>
<evidence type="ECO:0000256" key="10">
    <source>
        <dbReference type="ARBA" id="ARBA00023235"/>
    </source>
</evidence>
<keyword evidence="1" id="KW-0639">Primosome</keyword>
<dbReference type="InterPro" id="IPR041236">
    <property type="entry name" value="PriA_C"/>
</dbReference>
<dbReference type="FunFam" id="3.40.50.300:FF:000489">
    <property type="entry name" value="Primosome assembly protein PriA"/>
    <property type="match status" value="1"/>
</dbReference>
<keyword evidence="4" id="KW-0547">Nucleotide-binding</keyword>
<keyword evidence="10" id="KW-0413">Isomerase</keyword>
<dbReference type="InterPro" id="IPR014001">
    <property type="entry name" value="Helicase_ATP-bd"/>
</dbReference>
<keyword evidence="2" id="KW-0235">DNA replication</keyword>
<evidence type="ECO:0000256" key="3">
    <source>
        <dbReference type="ARBA" id="ARBA00022723"/>
    </source>
</evidence>
<dbReference type="EMBL" id="FQVM01000006">
    <property type="protein sequence ID" value="SHE60087.1"/>
    <property type="molecule type" value="Genomic_DNA"/>
</dbReference>
<dbReference type="SMART" id="SM00490">
    <property type="entry name" value="HELICc"/>
    <property type="match status" value="1"/>
</dbReference>
<dbReference type="HAMAP" id="MF_00983">
    <property type="entry name" value="PriA"/>
    <property type="match status" value="1"/>
</dbReference>
<dbReference type="NCBIfam" id="TIGR00595">
    <property type="entry name" value="priA"/>
    <property type="match status" value="1"/>
</dbReference>
<dbReference type="PANTHER" id="PTHR30580">
    <property type="entry name" value="PRIMOSOMAL PROTEIN N"/>
    <property type="match status" value="1"/>
</dbReference>
<dbReference type="GO" id="GO:0046872">
    <property type="term" value="F:metal ion binding"/>
    <property type="evidence" value="ECO:0007669"/>
    <property type="project" value="UniProtKB-KW"/>
</dbReference>
<comment type="catalytic activity">
    <reaction evidence="12">
        <text>ATP + H2O = ADP + phosphate + H(+)</text>
        <dbReference type="Rhea" id="RHEA:13065"/>
        <dbReference type="ChEBI" id="CHEBI:15377"/>
        <dbReference type="ChEBI" id="CHEBI:15378"/>
        <dbReference type="ChEBI" id="CHEBI:30616"/>
        <dbReference type="ChEBI" id="CHEBI:43474"/>
        <dbReference type="ChEBI" id="CHEBI:456216"/>
        <dbReference type="EC" id="5.6.2.4"/>
    </reaction>
</comment>
<dbReference type="GO" id="GO:0006310">
    <property type="term" value="P:DNA recombination"/>
    <property type="evidence" value="ECO:0007669"/>
    <property type="project" value="InterPro"/>
</dbReference>
<dbReference type="STRING" id="1533.SAMN05443638_1061"/>
<dbReference type="Pfam" id="PF04851">
    <property type="entry name" value="ResIII"/>
    <property type="match status" value="1"/>
</dbReference>
<dbReference type="RefSeq" id="WP_072893806.1">
    <property type="nucleotide sequence ID" value="NZ_FQVM01000006.1"/>
</dbReference>
<evidence type="ECO:0000256" key="7">
    <source>
        <dbReference type="ARBA" id="ARBA00022833"/>
    </source>
</evidence>
<dbReference type="GO" id="GO:0016787">
    <property type="term" value="F:hydrolase activity"/>
    <property type="evidence" value="ECO:0007669"/>
    <property type="project" value="UniProtKB-KW"/>
</dbReference>
<evidence type="ECO:0000256" key="2">
    <source>
        <dbReference type="ARBA" id="ARBA00022705"/>
    </source>
</evidence>
<dbReference type="PANTHER" id="PTHR30580:SF0">
    <property type="entry name" value="PRIMOSOMAL PROTEIN N"/>
    <property type="match status" value="1"/>
</dbReference>
<keyword evidence="16" id="KW-1185">Reference proteome</keyword>
<dbReference type="InterPro" id="IPR040498">
    <property type="entry name" value="PriA_CRR"/>
</dbReference>
<reference evidence="15 16" key="1">
    <citation type="submission" date="2016-11" db="EMBL/GenBank/DDBJ databases">
        <authorList>
            <person name="Jaros S."/>
            <person name="Januszkiewicz K."/>
            <person name="Wedrychowicz H."/>
        </authorList>
    </citation>
    <scope>NUCLEOTIDE SEQUENCE [LARGE SCALE GENOMIC DNA]</scope>
    <source>
        <strain evidence="15 16">DSM 2631</strain>
    </source>
</reference>
<feature type="domain" description="Helicase C-terminal" evidence="14">
    <location>
        <begin position="337"/>
        <end position="491"/>
    </location>
</feature>
<evidence type="ECO:0000256" key="1">
    <source>
        <dbReference type="ARBA" id="ARBA00022515"/>
    </source>
</evidence>
<dbReference type="Pfam" id="PF00271">
    <property type="entry name" value="Helicase_C"/>
    <property type="match status" value="1"/>
</dbReference>
<feature type="domain" description="Helicase ATP-binding" evidence="13">
    <location>
        <begin position="75"/>
        <end position="241"/>
    </location>
</feature>
<dbReference type="InterPro" id="IPR006935">
    <property type="entry name" value="Helicase/UvrB_N"/>
</dbReference>
<evidence type="ECO:0000313" key="15">
    <source>
        <dbReference type="EMBL" id="SHE60087.1"/>
    </source>
</evidence>
<dbReference type="EC" id="5.6.2.4" evidence="11"/>
<gene>
    <name evidence="15" type="ORF">SAMN05443638_1061</name>
</gene>
<dbReference type="InterPro" id="IPR001650">
    <property type="entry name" value="Helicase_C-like"/>
</dbReference>
<dbReference type="CDD" id="cd17929">
    <property type="entry name" value="DEXHc_priA"/>
    <property type="match status" value="1"/>
</dbReference>
<evidence type="ECO:0000259" key="13">
    <source>
        <dbReference type="PROSITE" id="PS51192"/>
    </source>
</evidence>
<keyword evidence="7" id="KW-0862">Zinc</keyword>
<accession>A0A1M4UTW4</accession>
<dbReference type="PROSITE" id="PS51192">
    <property type="entry name" value="HELICASE_ATP_BIND_1"/>
    <property type="match status" value="1"/>
</dbReference>
<keyword evidence="3" id="KW-0479">Metal-binding</keyword>
<dbReference type="Pfam" id="PF18319">
    <property type="entry name" value="Zn_ribbon_PriA"/>
    <property type="match status" value="1"/>
</dbReference>
<dbReference type="GO" id="GO:0006270">
    <property type="term" value="P:DNA replication initiation"/>
    <property type="evidence" value="ECO:0007669"/>
    <property type="project" value="TreeGrafter"/>
</dbReference>
<dbReference type="OrthoDB" id="9759544at2"/>
<keyword evidence="8" id="KW-0067">ATP-binding</keyword>